<dbReference type="InterPro" id="IPR018203">
    <property type="entry name" value="GDP_dissociation_inhibitor"/>
</dbReference>
<organism evidence="3">
    <name type="scientific">Zea mays</name>
    <name type="common">Maize</name>
    <dbReference type="NCBI Taxonomy" id="4577"/>
    <lineage>
        <taxon>Eukaryota</taxon>
        <taxon>Viridiplantae</taxon>
        <taxon>Streptophyta</taxon>
        <taxon>Embryophyta</taxon>
        <taxon>Tracheophyta</taxon>
        <taxon>Spermatophyta</taxon>
        <taxon>Magnoliopsida</taxon>
        <taxon>Liliopsida</taxon>
        <taxon>Poales</taxon>
        <taxon>Poaceae</taxon>
        <taxon>PACMAD clade</taxon>
        <taxon>Panicoideae</taxon>
        <taxon>Andropogonodae</taxon>
        <taxon>Andropogoneae</taxon>
        <taxon>Tripsacinae</taxon>
        <taxon>Zea</taxon>
    </lineage>
</organism>
<dbReference type="AlphaFoldDB" id="A0A3L6EPC5"/>
<keyword evidence="2" id="KW-0812">Transmembrane</keyword>
<dbReference type="SUPFAM" id="SSF51905">
    <property type="entry name" value="FAD/NAD(P)-binding domain"/>
    <property type="match status" value="1"/>
</dbReference>
<sequence length="232" mass="26248">MAVEEEAKEDALSGNSMFHVYFRKYGLSDDTVDFVGHALALHRDDRYLDEPALDTMKRMKLYADSLARFQGGSPYIYPLYGLGELPQGFARLSAVYGGTYMLNKPDCKDLSLLLLTSERDPGIIPRNAHPPEPEGFDGNAEITIWKAMTKTPASIALIIYTFIAVWFVGGLSVFHLYLMSTNQTTYENSRYRYDQRDNPYKRESWKTSKSSSLQRSLLPRTTSVVGANRSMV</sequence>
<dbReference type="GO" id="GO:0005092">
    <property type="term" value="F:GDP-dissociation inhibitor activity"/>
    <property type="evidence" value="ECO:0007669"/>
    <property type="project" value="InterPro"/>
</dbReference>
<keyword evidence="2" id="KW-0472">Membrane</keyword>
<evidence type="ECO:0000313" key="3">
    <source>
        <dbReference type="EMBL" id="PWZ22715.1"/>
    </source>
</evidence>
<evidence type="ECO:0000256" key="1">
    <source>
        <dbReference type="ARBA" id="ARBA00005593"/>
    </source>
</evidence>
<protein>
    <submittedName>
        <fullName evidence="3">Guanosine nucleotide diphosphate dissociation inhibitor</fullName>
    </submittedName>
</protein>
<dbReference type="Proteomes" id="UP000251960">
    <property type="component" value="Chromosome 5"/>
</dbReference>
<comment type="caution">
    <text evidence="3">The sequence shown here is derived from an EMBL/GenBank/DDBJ whole genome shotgun (WGS) entry which is preliminary data.</text>
</comment>
<dbReference type="Gene3D" id="3.50.50.60">
    <property type="entry name" value="FAD/NAD(P)-binding domain"/>
    <property type="match status" value="1"/>
</dbReference>
<dbReference type="PANTHER" id="PTHR11787">
    <property type="entry name" value="RAB GDP-DISSOCIATION INHIBITOR"/>
    <property type="match status" value="1"/>
</dbReference>
<keyword evidence="2" id="KW-1133">Transmembrane helix</keyword>
<dbReference type="GO" id="GO:0007264">
    <property type="term" value="P:small GTPase-mediated signal transduction"/>
    <property type="evidence" value="ECO:0007669"/>
    <property type="project" value="InterPro"/>
</dbReference>
<dbReference type="InterPro" id="IPR036188">
    <property type="entry name" value="FAD/NAD-bd_sf"/>
</dbReference>
<reference evidence="3" key="1">
    <citation type="journal article" date="2018" name="Nat. Genet.">
        <title>Extensive intraspecific gene order and gene structural variations between Mo17 and other maize genomes.</title>
        <authorList>
            <person name="Sun S."/>
            <person name="Zhou Y."/>
            <person name="Chen J."/>
            <person name="Shi J."/>
            <person name="Zhao H."/>
            <person name="Zhao H."/>
            <person name="Song W."/>
            <person name="Zhang M."/>
            <person name="Cui Y."/>
            <person name="Dong X."/>
            <person name="Liu H."/>
            <person name="Ma X."/>
            <person name="Jiao Y."/>
            <person name="Wang B."/>
            <person name="Wei X."/>
            <person name="Stein J.C."/>
            <person name="Glaubitz J.C."/>
            <person name="Lu F."/>
            <person name="Yu G."/>
            <person name="Liang C."/>
            <person name="Fengler K."/>
            <person name="Li B."/>
            <person name="Rafalski A."/>
            <person name="Schnable P.S."/>
            <person name="Ware D.H."/>
            <person name="Buckler E.S."/>
            <person name="Lai J."/>
        </authorList>
    </citation>
    <scope>NUCLEOTIDE SEQUENCE [LARGE SCALE GENOMIC DNA]</scope>
    <source>
        <tissue evidence="3">Seedling</tissue>
    </source>
</reference>
<accession>A0A3L6EPC5</accession>
<dbReference type="Pfam" id="PF00996">
    <property type="entry name" value="GDI"/>
    <property type="match status" value="1"/>
</dbReference>
<comment type="similarity">
    <text evidence="1">Belongs to the Rab GDI family.</text>
</comment>
<dbReference type="EMBL" id="NCVQ01000006">
    <property type="protein sequence ID" value="PWZ22715.1"/>
    <property type="molecule type" value="Genomic_DNA"/>
</dbReference>
<name>A0A3L6EPC5_MAIZE</name>
<proteinExistence type="inferred from homology"/>
<dbReference type="PANTHER" id="PTHR11787:SF8">
    <property type="entry name" value="RAB GDP DISSOCIATION INHIBITOR"/>
    <property type="match status" value="1"/>
</dbReference>
<feature type="transmembrane region" description="Helical" evidence="2">
    <location>
        <begin position="155"/>
        <end position="178"/>
    </location>
</feature>
<evidence type="ECO:0000256" key="2">
    <source>
        <dbReference type="SAM" id="Phobius"/>
    </source>
</evidence>
<gene>
    <name evidence="3" type="primary">At5g09550_0</name>
    <name evidence="3" type="ORF">Zm00014a_040088</name>
</gene>
<dbReference type="PRINTS" id="PR00891">
    <property type="entry name" value="RABGDIREP"/>
</dbReference>